<dbReference type="SUPFAM" id="SSF52499">
    <property type="entry name" value="Isochorismatase-like hydrolases"/>
    <property type="match status" value="1"/>
</dbReference>
<evidence type="ECO:0000256" key="1">
    <source>
        <dbReference type="ARBA" id="ARBA00022801"/>
    </source>
</evidence>
<dbReference type="InterPro" id="IPR000868">
    <property type="entry name" value="Isochorismatase-like_dom"/>
</dbReference>
<dbReference type="InterPro" id="IPR050272">
    <property type="entry name" value="Isochorismatase-like_hydrls"/>
</dbReference>
<dbReference type="RefSeq" id="WP_076400846.1">
    <property type="nucleotide sequence ID" value="NZ_FTOA01000004.1"/>
</dbReference>
<dbReference type="CDD" id="cd00431">
    <property type="entry name" value="cysteine_hydrolases"/>
    <property type="match status" value="1"/>
</dbReference>
<gene>
    <name evidence="3" type="ORF">SAMN05421779_104436</name>
</gene>
<evidence type="ECO:0000259" key="2">
    <source>
        <dbReference type="Pfam" id="PF00857"/>
    </source>
</evidence>
<dbReference type="NCBIfam" id="NF008517">
    <property type="entry name" value="PRK11440.1"/>
    <property type="match status" value="1"/>
</dbReference>
<evidence type="ECO:0000313" key="4">
    <source>
        <dbReference type="Proteomes" id="UP000185678"/>
    </source>
</evidence>
<dbReference type="GO" id="GO:0016787">
    <property type="term" value="F:hydrolase activity"/>
    <property type="evidence" value="ECO:0007669"/>
    <property type="project" value="UniProtKB-KW"/>
</dbReference>
<dbReference type="InterPro" id="IPR036380">
    <property type="entry name" value="Isochorismatase-like_sf"/>
</dbReference>
<keyword evidence="4" id="KW-1185">Reference proteome</keyword>
<organism evidence="3 4">
    <name type="scientific">Insolitispirillum peregrinum</name>
    <dbReference type="NCBI Taxonomy" id="80876"/>
    <lineage>
        <taxon>Bacteria</taxon>
        <taxon>Pseudomonadati</taxon>
        <taxon>Pseudomonadota</taxon>
        <taxon>Alphaproteobacteria</taxon>
        <taxon>Rhodospirillales</taxon>
        <taxon>Novispirillaceae</taxon>
        <taxon>Insolitispirillum</taxon>
    </lineage>
</organism>
<dbReference type="STRING" id="80876.SAMN05421779_104436"/>
<evidence type="ECO:0000313" key="3">
    <source>
        <dbReference type="EMBL" id="SIS91145.1"/>
    </source>
</evidence>
<dbReference type="PANTHER" id="PTHR43540">
    <property type="entry name" value="PEROXYUREIDOACRYLATE/UREIDOACRYLATE AMIDOHYDROLASE-RELATED"/>
    <property type="match status" value="1"/>
</dbReference>
<keyword evidence="1" id="KW-0378">Hydrolase</keyword>
<feature type="domain" description="Isochorismatase-like" evidence="2">
    <location>
        <begin position="9"/>
        <end position="184"/>
    </location>
</feature>
<dbReference type="OrthoDB" id="9791276at2"/>
<accession>A0A1N7MYI3</accession>
<proteinExistence type="predicted"/>
<dbReference type="Proteomes" id="UP000185678">
    <property type="component" value="Unassembled WGS sequence"/>
</dbReference>
<dbReference type="EMBL" id="FTOA01000004">
    <property type="protein sequence ID" value="SIS91145.1"/>
    <property type="molecule type" value="Genomic_DNA"/>
</dbReference>
<reference evidence="3 4" key="1">
    <citation type="submission" date="2017-01" db="EMBL/GenBank/DDBJ databases">
        <authorList>
            <person name="Mah S.A."/>
            <person name="Swanson W.J."/>
            <person name="Moy G.W."/>
            <person name="Vacquier V.D."/>
        </authorList>
    </citation>
    <scope>NUCLEOTIDE SEQUENCE [LARGE SCALE GENOMIC DNA]</scope>
    <source>
        <strain evidence="3 4">DSM 11589</strain>
    </source>
</reference>
<dbReference type="PANTHER" id="PTHR43540:SF7">
    <property type="entry name" value="ISOCHORISMATASE FAMILY PROTEIN YECD"/>
    <property type="match status" value="1"/>
</dbReference>
<dbReference type="Pfam" id="PF00857">
    <property type="entry name" value="Isochorismatase"/>
    <property type="match status" value="1"/>
</dbReference>
<name>A0A1N7MYI3_9PROT</name>
<protein>
    <submittedName>
        <fullName evidence="3">Nicotinamidase-related amidase</fullName>
    </submittedName>
</protein>
<sequence length="190" mass="20204">MITLSASRSALVLIDLQQGIMALPSAPRPAAEVLANGKILAERFRAMGAPVVLVTVGFAADFSDAAPGLVDQPAPRPAGGLPVDWSRLADGLEQPGDLRIHKQQWGAFSGTGLDQMMRRRGIDTLVVAGIATNFGVESTVRHGWELGYSMVVPEDACSTTTTAEAHEMTCRLILPRIARMTTVAALTVER</sequence>
<dbReference type="AlphaFoldDB" id="A0A1N7MYI3"/>
<dbReference type="Gene3D" id="3.40.50.850">
    <property type="entry name" value="Isochorismatase-like"/>
    <property type="match status" value="1"/>
</dbReference>